<dbReference type="OrthoDB" id="5471546at2"/>
<keyword evidence="1" id="KW-0812">Transmembrane</keyword>
<dbReference type="EMBL" id="CP026538">
    <property type="protein sequence ID" value="QAZ66608.1"/>
    <property type="molecule type" value="Genomic_DNA"/>
</dbReference>
<name>A0A4P6HN98_9BACT</name>
<feature type="transmembrane region" description="Helical" evidence="1">
    <location>
        <begin position="219"/>
        <end position="244"/>
    </location>
</feature>
<feature type="transmembrane region" description="Helical" evidence="1">
    <location>
        <begin position="88"/>
        <end position="113"/>
    </location>
</feature>
<feature type="transmembrane region" description="Helical" evidence="1">
    <location>
        <begin position="250"/>
        <end position="271"/>
    </location>
</feature>
<dbReference type="RefSeq" id="WP_129350042.1">
    <property type="nucleotide sequence ID" value="NZ_CP026538.1"/>
</dbReference>
<dbReference type="KEGG" id="dcb:C3Y92_04865"/>
<dbReference type="AlphaFoldDB" id="A0A4P6HN98"/>
<evidence type="ECO:0000256" key="1">
    <source>
        <dbReference type="SAM" id="Phobius"/>
    </source>
</evidence>
<reference evidence="2 3" key="1">
    <citation type="submission" date="2018-02" db="EMBL/GenBank/DDBJ databases">
        <title>Genome sequence of Desulfovibrio carbinolicus DSM 3852.</title>
        <authorList>
            <person name="Wilbanks E."/>
            <person name="Skennerton C.T."/>
            <person name="Orphan V.J."/>
        </authorList>
    </citation>
    <scope>NUCLEOTIDE SEQUENCE [LARGE SCALE GENOMIC DNA]</scope>
    <source>
        <strain evidence="2 3">DSM 3852</strain>
    </source>
</reference>
<gene>
    <name evidence="2" type="ORF">C3Y92_04865</name>
</gene>
<feature type="transmembrane region" description="Helical" evidence="1">
    <location>
        <begin position="283"/>
        <end position="307"/>
    </location>
</feature>
<protein>
    <submittedName>
        <fullName evidence="2">Uncharacterized protein</fullName>
    </submittedName>
</protein>
<feature type="transmembrane region" description="Helical" evidence="1">
    <location>
        <begin position="172"/>
        <end position="198"/>
    </location>
</feature>
<feature type="transmembrane region" description="Helical" evidence="1">
    <location>
        <begin position="59"/>
        <end position="82"/>
    </location>
</feature>
<keyword evidence="1" id="KW-0472">Membrane</keyword>
<dbReference type="Proteomes" id="UP000293296">
    <property type="component" value="Chromosome"/>
</dbReference>
<feature type="transmembrane region" description="Helical" evidence="1">
    <location>
        <begin position="12"/>
        <end position="39"/>
    </location>
</feature>
<keyword evidence="3" id="KW-1185">Reference proteome</keyword>
<evidence type="ECO:0000313" key="3">
    <source>
        <dbReference type="Proteomes" id="UP000293296"/>
    </source>
</evidence>
<proteinExistence type="predicted"/>
<feature type="transmembrane region" description="Helical" evidence="1">
    <location>
        <begin position="125"/>
        <end position="146"/>
    </location>
</feature>
<evidence type="ECO:0000313" key="2">
    <source>
        <dbReference type="EMBL" id="QAZ66608.1"/>
    </source>
</evidence>
<organism evidence="2 3">
    <name type="scientific">Solidesulfovibrio carbinolicus</name>
    <dbReference type="NCBI Taxonomy" id="296842"/>
    <lineage>
        <taxon>Bacteria</taxon>
        <taxon>Pseudomonadati</taxon>
        <taxon>Thermodesulfobacteriota</taxon>
        <taxon>Desulfovibrionia</taxon>
        <taxon>Desulfovibrionales</taxon>
        <taxon>Desulfovibrionaceae</taxon>
        <taxon>Solidesulfovibrio</taxon>
    </lineage>
</organism>
<sequence>MPETVRITVFWAVMVLFAVHLGLALAAAAIPSITSVVGLSKVKRLKIFTDKFGQQAATFALLGGLWLFCVLAAVLAAVWFLAPAKAPYYLGLPLPLGAVAATVLGGATAFLTYRGSWQRFKTQKPLHGLIGLSATLLLWAAFYVGLAASRPLALGLAPATDAVFLLPPGNSLFWRFLATGLPLSVGLAGAYTAAWLVWRRDRDDFGRDYYNFTMRLTARFAFGGLLLSLAGVAWLGLGLLPLAGELTTTLAMSLGSYGTGLLLALVCFGFVMPQENALRHKLLLVAGFFGAVLALIGLCAVAASLIAPNLTMLLPAAPAAAALPAMS</sequence>
<accession>A0A4P6HN98</accession>
<keyword evidence="1" id="KW-1133">Transmembrane helix</keyword>